<dbReference type="EMBL" id="QRZM01000022">
    <property type="protein sequence ID" value="RGV69971.1"/>
    <property type="molecule type" value="Genomic_DNA"/>
</dbReference>
<dbReference type="AlphaFoldDB" id="A0A412YUC9"/>
<organism evidence="1 2">
    <name type="scientific">Enterocloster bolteae</name>
    <dbReference type="NCBI Taxonomy" id="208479"/>
    <lineage>
        <taxon>Bacteria</taxon>
        <taxon>Bacillati</taxon>
        <taxon>Bacillota</taxon>
        <taxon>Clostridia</taxon>
        <taxon>Lachnospirales</taxon>
        <taxon>Lachnospiraceae</taxon>
        <taxon>Enterocloster</taxon>
    </lineage>
</organism>
<dbReference type="Proteomes" id="UP000284543">
    <property type="component" value="Unassembled WGS sequence"/>
</dbReference>
<gene>
    <name evidence="1" type="ORF">DWW02_27725</name>
</gene>
<evidence type="ECO:0000313" key="2">
    <source>
        <dbReference type="Proteomes" id="UP000284543"/>
    </source>
</evidence>
<reference evidence="1 2" key="1">
    <citation type="submission" date="2018-08" db="EMBL/GenBank/DDBJ databases">
        <title>A genome reference for cultivated species of the human gut microbiota.</title>
        <authorList>
            <person name="Zou Y."/>
            <person name="Xue W."/>
            <person name="Luo G."/>
        </authorList>
    </citation>
    <scope>NUCLEOTIDE SEQUENCE [LARGE SCALE GENOMIC DNA]</scope>
    <source>
        <strain evidence="1 2">AF14-18</strain>
    </source>
</reference>
<comment type="caution">
    <text evidence="1">The sequence shown here is derived from an EMBL/GenBank/DDBJ whole genome shotgun (WGS) entry which is preliminary data.</text>
</comment>
<evidence type="ECO:0000313" key="1">
    <source>
        <dbReference type="EMBL" id="RGV69971.1"/>
    </source>
</evidence>
<accession>A0A412YUC9</accession>
<protein>
    <submittedName>
        <fullName evidence="1">Uncharacterized protein</fullName>
    </submittedName>
</protein>
<sequence>MDKAKNIDEILEEIKNDIIRIPPDVFVSKWIMEGIPNIFEGDSMKYYDWKHKLASGIQVDARDIIITGSACVGYSLNPRKNFRKFRETSDIDVGIISNYYFDIAWHELRNQKYYKLDNNMKNALEEHKNRLIYWGTIATDKILPLLSFGKQWNAIITELRNFPPIDSREINFRIYKDNKSFRDYQINSIKECQSIILGGDA</sequence>
<proteinExistence type="predicted"/>
<dbReference type="RefSeq" id="WP_118019634.1">
    <property type="nucleotide sequence ID" value="NZ_JAQEBA010000011.1"/>
</dbReference>
<name>A0A412YUC9_9FIRM</name>